<comment type="caution">
    <text evidence="1">The sequence shown here is derived from an EMBL/GenBank/DDBJ whole genome shotgun (WGS) entry which is preliminary data.</text>
</comment>
<organism evidence="1 2">
    <name type="scientific">Novosphingobium guangzhouense</name>
    <dbReference type="NCBI Taxonomy" id="1850347"/>
    <lineage>
        <taxon>Bacteria</taxon>
        <taxon>Pseudomonadati</taxon>
        <taxon>Pseudomonadota</taxon>
        <taxon>Alphaproteobacteria</taxon>
        <taxon>Sphingomonadales</taxon>
        <taxon>Sphingomonadaceae</taxon>
        <taxon>Novosphingobium</taxon>
    </lineage>
</organism>
<dbReference type="Proteomes" id="UP000236327">
    <property type="component" value="Unassembled WGS sequence"/>
</dbReference>
<sequence>MTNNIVVELNEIEDAVADFIKDHKNPVVADIESNDKQISVLHAKSRDRTYDMVAALVDLAELLSVETSSPGYESFLVSRAISKPAKGHNPYMAFIKAVFAVKGVNGVWVFGPEQRSYEKHANHVRYLVNAKRQGLIAGSVQDFIRSFDGMLKGIEAQDREDNPNAAQAKRVADTRFDGKNAMAKATISETFSAKDGDLVVMYGRVSNGQTEVLHGKVVDNAAKRDSIYFTIGKAK</sequence>
<dbReference type="EMBL" id="LYMM01000033">
    <property type="protein sequence ID" value="PNU04617.1"/>
    <property type="molecule type" value="Genomic_DNA"/>
</dbReference>
<evidence type="ECO:0000313" key="2">
    <source>
        <dbReference type="Proteomes" id="UP000236327"/>
    </source>
</evidence>
<name>A0A2K2G0R6_9SPHN</name>
<gene>
    <name evidence="1" type="ORF">A8V01_19605</name>
</gene>
<reference evidence="1 2" key="1">
    <citation type="submission" date="2016-05" db="EMBL/GenBank/DDBJ databases">
        <title>Complete genome sequence of Novosphingobium guangzhouense SA925(T).</title>
        <authorList>
            <person name="Sha S."/>
        </authorList>
    </citation>
    <scope>NUCLEOTIDE SEQUENCE [LARGE SCALE GENOMIC DNA]</scope>
    <source>
        <strain evidence="1 2">SA925</strain>
    </source>
</reference>
<dbReference type="RefSeq" id="WP_103096156.1">
    <property type="nucleotide sequence ID" value="NZ_LYMM01000033.1"/>
</dbReference>
<protein>
    <submittedName>
        <fullName evidence="1">Uncharacterized protein</fullName>
    </submittedName>
</protein>
<keyword evidence="2" id="KW-1185">Reference proteome</keyword>
<accession>A0A2K2G0R6</accession>
<dbReference type="OrthoDB" id="9980249at2"/>
<evidence type="ECO:0000313" key="1">
    <source>
        <dbReference type="EMBL" id="PNU04617.1"/>
    </source>
</evidence>
<dbReference type="AlphaFoldDB" id="A0A2K2G0R6"/>
<proteinExistence type="predicted"/>